<feature type="domain" description="NrS-1 polymerase-like helicase" evidence="1">
    <location>
        <begin position="555"/>
        <end position="667"/>
    </location>
</feature>
<evidence type="ECO:0000313" key="2">
    <source>
        <dbReference type="EMBL" id="ADB03825.1"/>
    </source>
</evidence>
<keyword evidence="2" id="KW-0067">ATP-binding</keyword>
<keyword evidence="2" id="KW-0347">Helicase</keyword>
<keyword evidence="2" id="KW-0378">Hydrolase</keyword>
<dbReference type="InterPro" id="IPR045455">
    <property type="entry name" value="NrS-1_pol-like_helicase"/>
</dbReference>
<sequence>MSVTPSKADSRCTETLIEVTVSGKSFVNKPFLYCFYPECFETRSLRPRRGCCIVAKDINNGGGKLCCAFTSRKEAMRFVKSLGHLERNFYEVIPGFVLRCPYFDIDAPRKGDEPEGRGEKILDAVIREIKYIFSECFQKKLTDDEFSKFTSSTKEKDSFHVYINTYCFSNKEDVKEFTERVRSSLKERKEGYEEFLDNRVYTAWQCIRLSGCMKRGKGIEAIKRKLTKDAKLFVCDVEGCERLPHLANSSIPKICLTQDVELSDEREAKALRALYKLPGAEDSLEYKGMRQIDNSVIILNFQVVCPWHCPICDREHDNSSNLNSAYISMGPRNTWLKCRSSNNNGEQRRILLVGRKKKARNGFLPCLIDPSDRWYWANFSMEFSGKVYKNREEMRDDVVPNMRRVFAYVPGSGNVVVKANKDECFKIHKSSFVKSAAIKFFLQVEGVKELLPISLANFFQENHLSFTVHGLCFFPFSPEEDDSRLPIEYINTFEGFKAQPVDEGVDREKIRPLLDHLFEIWADGSKENFDYIISWLSHIIKNPREKTGVALVILSEAQGAGKGIITDFLLDKVFGRKLGKCIGDIERVVHRFNSVLDKKLLVVLDEMNQVDAGAYHKSFDVIKHLITEKTVQIERKGVETTEEESFVNFILTTNNTFSVKVEQSDRRYAMFRCSDKRAKDFDYFRELAGSLSDECARHFIKFLIDWGGVDIKNIPETSLKKECRNNSKNASQLFLEDFSTEEYDKDEDGWFSATEVYQDFVMWAQNNGYKNIPNANVFGRTAGKVFGKKRQRKNGKLALMWKHMDE</sequence>
<dbReference type="RefSeq" id="YP_003406787.1">
    <property type="nucleotide sequence ID" value="NC_013756.1"/>
</dbReference>
<organism evidence="2 3">
    <name type="scientific">Marseillevirus marseillevirus</name>
    <name type="common">GBM</name>
    <dbReference type="NCBI Taxonomy" id="694581"/>
    <lineage>
        <taxon>Viruses</taxon>
        <taxon>Varidnaviria</taxon>
        <taxon>Bamfordvirae</taxon>
        <taxon>Nucleocytoviricota</taxon>
        <taxon>Megaviricetes</taxon>
        <taxon>Pimascovirales</taxon>
        <taxon>Pimascovirales incertae sedis</taxon>
        <taxon>Marseilleviridae</taxon>
        <taxon>Marseillevirus</taxon>
        <taxon>Marseillevirus massiliense</taxon>
    </lineage>
</organism>
<keyword evidence="2" id="KW-0547">Nucleotide-binding</keyword>
<dbReference type="EMBL" id="GU071086">
    <property type="protein sequence ID" value="ADB03825.1"/>
    <property type="molecule type" value="Genomic_DNA"/>
</dbReference>
<evidence type="ECO:0000313" key="3">
    <source>
        <dbReference type="Proteomes" id="UP000029780"/>
    </source>
</evidence>
<dbReference type="GeneID" id="8746273"/>
<organismHost>
    <name type="scientific">Acanthamoeba</name>
    <dbReference type="NCBI Taxonomy" id="5754"/>
</organismHost>
<evidence type="ECO:0000259" key="1">
    <source>
        <dbReference type="Pfam" id="PF19263"/>
    </source>
</evidence>
<name>D2XA48_GBMV</name>
<keyword evidence="3" id="KW-1185">Reference proteome</keyword>
<accession>D2XA48</accession>
<dbReference type="Pfam" id="PF19263">
    <property type="entry name" value="DUF5906"/>
    <property type="match status" value="1"/>
</dbReference>
<dbReference type="Proteomes" id="UP000029780">
    <property type="component" value="Segment"/>
</dbReference>
<gene>
    <name evidence="2" type="ORF">MAR_ORF036</name>
</gene>
<dbReference type="GO" id="GO:0004386">
    <property type="term" value="F:helicase activity"/>
    <property type="evidence" value="ECO:0007669"/>
    <property type="project" value="UniProtKB-KW"/>
</dbReference>
<protein>
    <submittedName>
        <fullName evidence="2">Highly derived D5-like helicase-primase</fullName>
    </submittedName>
</protein>
<reference evidence="2 3" key="1">
    <citation type="journal article" date="2009" name="Proc. Natl. Acad. Sci. U.S.A.">
        <title>Giant Marseillevirus highlights the role of amoebae as a melting pot in emergence of chimeric microorganisms.</title>
        <authorList>
            <person name="Boyer M."/>
            <person name="Yutin N."/>
            <person name="Pagnier I."/>
            <person name="Barrassi L."/>
            <person name="Fournous G."/>
            <person name="Espinosa L."/>
            <person name="Robert C."/>
            <person name="Azza S."/>
            <person name="Sun S."/>
            <person name="Rossmann M.G."/>
            <person name="Suzan-Monti M."/>
            <person name="La Scola B."/>
            <person name="Koonin E.V."/>
            <person name="Raoult D."/>
        </authorList>
    </citation>
    <scope>NUCLEOTIDE SEQUENCE [LARGE SCALE GENOMIC DNA]</scope>
    <source>
        <strain evidence="2 3">T19</strain>
    </source>
</reference>
<proteinExistence type="predicted"/>
<dbReference type="KEGG" id="vg:8746273"/>
<dbReference type="OrthoDB" id="1626at10239"/>